<gene>
    <name evidence="2" type="ORF">HG543_12935</name>
</gene>
<sequence>MWLAVTLLVVLGQVAPANPYLEQARTRYEALDFAQTLELLQLAEQVPSNTRAQLLDILELKARCELAEGRRAEAEASYTRMLALDPRAELPSDLSPKILEAFHAVKARLFPADYVALKQLPSAEGLVRVEVVDPWRRVEAVVLHSRGPRDADWRQLRAVPEAGLCVFQLPGDGAGPVRWYVEARGQEGQGVTRLGAPDAPRVWDRGGVVAEPLVSSAPPPGAVPSEPPRVRGTLGWVALGVAVAAGVGGTWLQVRSSESHDAAERAEWAGDARRHSERARSQAGWARALFVGGGAAALGGGYLLTW</sequence>
<name>A0A848LGI0_9BACT</name>
<dbReference type="AlphaFoldDB" id="A0A848LGI0"/>
<feature type="transmembrane region" description="Helical" evidence="1">
    <location>
        <begin position="284"/>
        <end position="304"/>
    </location>
</feature>
<accession>A0A848LGI0</accession>
<dbReference type="RefSeq" id="WP_169345044.1">
    <property type="nucleotide sequence ID" value="NZ_JABBJJ010000047.1"/>
</dbReference>
<keyword evidence="3" id="KW-1185">Reference proteome</keyword>
<keyword evidence="1" id="KW-0472">Membrane</keyword>
<dbReference type="Proteomes" id="UP000518300">
    <property type="component" value="Unassembled WGS sequence"/>
</dbReference>
<evidence type="ECO:0008006" key="4">
    <source>
        <dbReference type="Google" id="ProtNLM"/>
    </source>
</evidence>
<comment type="caution">
    <text evidence="2">The sequence shown here is derived from an EMBL/GenBank/DDBJ whole genome shotgun (WGS) entry which is preliminary data.</text>
</comment>
<protein>
    <recommendedName>
        <fullName evidence="4">Tetratricopeptide repeat protein</fullName>
    </recommendedName>
</protein>
<organism evidence="2 3">
    <name type="scientific">Pyxidicoccus fallax</name>
    <dbReference type="NCBI Taxonomy" id="394095"/>
    <lineage>
        <taxon>Bacteria</taxon>
        <taxon>Pseudomonadati</taxon>
        <taxon>Myxococcota</taxon>
        <taxon>Myxococcia</taxon>
        <taxon>Myxococcales</taxon>
        <taxon>Cystobacterineae</taxon>
        <taxon>Myxococcaceae</taxon>
        <taxon>Pyxidicoccus</taxon>
    </lineage>
</organism>
<evidence type="ECO:0000313" key="3">
    <source>
        <dbReference type="Proteomes" id="UP000518300"/>
    </source>
</evidence>
<proteinExistence type="predicted"/>
<keyword evidence="1" id="KW-1133">Transmembrane helix</keyword>
<keyword evidence="1" id="KW-0812">Transmembrane</keyword>
<dbReference type="EMBL" id="JABBJJ010000047">
    <property type="protein sequence ID" value="NMO15751.1"/>
    <property type="molecule type" value="Genomic_DNA"/>
</dbReference>
<reference evidence="2 3" key="1">
    <citation type="submission" date="2020-04" db="EMBL/GenBank/DDBJ databases">
        <title>Draft genome of Pyxidicoccus fallax type strain.</title>
        <authorList>
            <person name="Whitworth D.E."/>
        </authorList>
    </citation>
    <scope>NUCLEOTIDE SEQUENCE [LARGE SCALE GENOMIC DNA]</scope>
    <source>
        <strain evidence="2 3">DSM 14698</strain>
    </source>
</reference>
<evidence type="ECO:0000256" key="1">
    <source>
        <dbReference type="SAM" id="Phobius"/>
    </source>
</evidence>
<feature type="transmembrane region" description="Helical" evidence="1">
    <location>
        <begin position="234"/>
        <end position="252"/>
    </location>
</feature>
<evidence type="ECO:0000313" key="2">
    <source>
        <dbReference type="EMBL" id="NMO15751.1"/>
    </source>
</evidence>